<sequence>MARAWLLMCIASLISFNTLSVKIHLDGTQKQVLLKKIELISAVIYALSLIVLIKSNLDLYSVGLASSISSMSTVCMFIAIGYKDKIKQAISNFKFKNFKNTFREVFPLFKRTIFVWVSGYIFWNSFNIISLRVMGVVYTGQIGLTISLFRAGLNVSLSIVIGQMTAYAKLISSGSEEIARKSFVKYLAISSLILVSGYSLFTILYHMSYLGEFGSKLLPIGELKYITIFFLFTFIATALNNYVRCFKIEPFVTLSAFNAFATSLAFYYSLLYSSSGFTYVVLVSLVVCCWSFYIFVDKIKGSNE</sequence>
<feature type="transmembrane region" description="Helical" evidence="1">
    <location>
        <begin position="276"/>
        <end position="296"/>
    </location>
</feature>
<reference evidence="2 3" key="1">
    <citation type="submission" date="2014-09" db="EMBL/GenBank/DDBJ databases">
        <title>Vibrio maritimus JCM 19235. (C45) whole genome shotgun sequence.</title>
        <authorList>
            <person name="Sawabe T."/>
            <person name="Meirelles P."/>
            <person name="Nakanishi M."/>
            <person name="Sayaka M."/>
            <person name="Hattori M."/>
            <person name="Ohkuma M."/>
        </authorList>
    </citation>
    <scope>NUCLEOTIDE SEQUENCE [LARGE SCALE GENOMIC DNA]</scope>
    <source>
        <strain evidence="3">JCM19235</strain>
    </source>
</reference>
<evidence type="ECO:0000256" key="1">
    <source>
        <dbReference type="SAM" id="Phobius"/>
    </source>
</evidence>
<keyword evidence="1" id="KW-0472">Membrane</keyword>
<evidence type="ECO:0000313" key="2">
    <source>
        <dbReference type="EMBL" id="GAL22073.1"/>
    </source>
</evidence>
<dbReference type="EMBL" id="BBMR01000011">
    <property type="protein sequence ID" value="GAL22073.1"/>
    <property type="molecule type" value="Genomic_DNA"/>
</dbReference>
<evidence type="ECO:0000313" key="3">
    <source>
        <dbReference type="Proteomes" id="UP000029228"/>
    </source>
</evidence>
<feature type="transmembrane region" description="Helical" evidence="1">
    <location>
        <begin position="59"/>
        <end position="82"/>
    </location>
</feature>
<protein>
    <submittedName>
        <fullName evidence="2">Uncharacterized protein</fullName>
    </submittedName>
</protein>
<keyword evidence="1" id="KW-1133">Transmembrane helix</keyword>
<feature type="transmembrane region" description="Helical" evidence="1">
    <location>
        <begin position="225"/>
        <end position="243"/>
    </location>
</feature>
<dbReference type="OrthoDB" id="7057450at2"/>
<gene>
    <name evidence="2" type="ORF">JCM19235_2767</name>
</gene>
<comment type="caution">
    <text evidence="2">The sequence shown here is derived from an EMBL/GenBank/DDBJ whole genome shotgun (WGS) entry which is preliminary data.</text>
</comment>
<accession>A0A090S5K4</accession>
<feature type="transmembrane region" description="Helical" evidence="1">
    <location>
        <begin position="142"/>
        <end position="162"/>
    </location>
</feature>
<proteinExistence type="predicted"/>
<feature type="transmembrane region" description="Helical" evidence="1">
    <location>
        <begin position="250"/>
        <end position="270"/>
    </location>
</feature>
<dbReference type="Proteomes" id="UP000029228">
    <property type="component" value="Unassembled WGS sequence"/>
</dbReference>
<name>A0A090S5K4_9VIBR</name>
<reference evidence="2 3" key="2">
    <citation type="submission" date="2014-09" db="EMBL/GenBank/DDBJ databases">
        <authorList>
            <consortium name="NBRP consortium"/>
            <person name="Sawabe T."/>
            <person name="Meirelles P."/>
            <person name="Nakanishi M."/>
            <person name="Sayaka M."/>
            <person name="Hattori M."/>
            <person name="Ohkuma M."/>
        </authorList>
    </citation>
    <scope>NUCLEOTIDE SEQUENCE [LARGE SCALE GENOMIC DNA]</scope>
    <source>
        <strain evidence="3">JCM19235</strain>
    </source>
</reference>
<keyword evidence="3" id="KW-1185">Reference proteome</keyword>
<organism evidence="2 3">
    <name type="scientific">Vibrio maritimus</name>
    <dbReference type="NCBI Taxonomy" id="990268"/>
    <lineage>
        <taxon>Bacteria</taxon>
        <taxon>Pseudomonadati</taxon>
        <taxon>Pseudomonadota</taxon>
        <taxon>Gammaproteobacteria</taxon>
        <taxon>Vibrionales</taxon>
        <taxon>Vibrionaceae</taxon>
        <taxon>Vibrio</taxon>
    </lineage>
</organism>
<dbReference type="AlphaFoldDB" id="A0A090S5K4"/>
<feature type="transmembrane region" description="Helical" evidence="1">
    <location>
        <begin position="6"/>
        <end position="25"/>
    </location>
</feature>
<feature type="transmembrane region" description="Helical" evidence="1">
    <location>
        <begin position="37"/>
        <end position="53"/>
    </location>
</feature>
<keyword evidence="1" id="KW-0812">Transmembrane</keyword>
<dbReference type="STRING" id="990268.JCM19235_2767"/>
<feature type="transmembrane region" description="Helical" evidence="1">
    <location>
        <begin position="183"/>
        <end position="205"/>
    </location>
</feature>